<dbReference type="PANTHER" id="PTHR36503">
    <property type="entry name" value="BLR2520 PROTEIN"/>
    <property type="match status" value="1"/>
</dbReference>
<dbReference type="PROSITE" id="PS51819">
    <property type="entry name" value="VOC"/>
    <property type="match status" value="1"/>
</dbReference>
<sequence length="144" mass="15672">MEQRVSLITLSVADLARAKAFYAALGWRDVSEHAGIVAFNLLGQALGLYPRDELARDMGVPVETLGHGGMTLAHNLREKDEVDGLAQRMIDAGATVLKPPHEVFWGGYIAYLADPDGHVWELAWNPMAPPHADGAFQWEAAPEA</sequence>
<dbReference type="Gene3D" id="3.10.180.10">
    <property type="entry name" value="2,3-Dihydroxybiphenyl 1,2-Dioxygenase, domain 1"/>
    <property type="match status" value="1"/>
</dbReference>
<name>A0A1Y5SWA0_9RHOB</name>
<dbReference type="OrthoDB" id="9798430at2"/>
<dbReference type="SUPFAM" id="SSF54593">
    <property type="entry name" value="Glyoxalase/Bleomycin resistance protein/Dihydroxybiphenyl dioxygenase"/>
    <property type="match status" value="1"/>
</dbReference>
<evidence type="ECO:0000313" key="2">
    <source>
        <dbReference type="EMBL" id="SLN50149.1"/>
    </source>
</evidence>
<dbReference type="Proteomes" id="UP000193862">
    <property type="component" value="Unassembled WGS sequence"/>
</dbReference>
<feature type="domain" description="VOC" evidence="1">
    <location>
        <begin position="4"/>
        <end position="125"/>
    </location>
</feature>
<dbReference type="Pfam" id="PF00903">
    <property type="entry name" value="Glyoxalase"/>
    <property type="match status" value="1"/>
</dbReference>
<dbReference type="CDD" id="cd07251">
    <property type="entry name" value="VOC_like"/>
    <property type="match status" value="1"/>
</dbReference>
<gene>
    <name evidence="2" type="ORF">AQS8620_02155</name>
</gene>
<keyword evidence="3" id="KW-1185">Reference proteome</keyword>
<protein>
    <submittedName>
        <fullName evidence="2">Glyoxalase-like domain protein</fullName>
    </submittedName>
</protein>
<dbReference type="PANTHER" id="PTHR36503:SF1">
    <property type="entry name" value="BLR2520 PROTEIN"/>
    <property type="match status" value="1"/>
</dbReference>
<dbReference type="InterPro" id="IPR029068">
    <property type="entry name" value="Glyas_Bleomycin-R_OHBP_Dase"/>
</dbReference>
<reference evidence="2 3" key="1">
    <citation type="submission" date="2017-03" db="EMBL/GenBank/DDBJ databases">
        <authorList>
            <person name="Afonso C.L."/>
            <person name="Miller P.J."/>
            <person name="Scott M.A."/>
            <person name="Spackman E."/>
            <person name="Goraichik I."/>
            <person name="Dimitrov K.M."/>
            <person name="Suarez D.L."/>
            <person name="Swayne D.E."/>
        </authorList>
    </citation>
    <scope>NUCLEOTIDE SEQUENCE [LARGE SCALE GENOMIC DNA]</scope>
    <source>
        <strain evidence="2 3">CECT 8620</strain>
    </source>
</reference>
<evidence type="ECO:0000259" key="1">
    <source>
        <dbReference type="PROSITE" id="PS51819"/>
    </source>
</evidence>
<dbReference type="AlphaFoldDB" id="A0A1Y5SWA0"/>
<dbReference type="RefSeq" id="WP_085836865.1">
    <property type="nucleotide sequence ID" value="NZ_FWFS01000007.1"/>
</dbReference>
<dbReference type="InterPro" id="IPR037523">
    <property type="entry name" value="VOC_core"/>
</dbReference>
<proteinExistence type="predicted"/>
<dbReference type="EMBL" id="FWFS01000007">
    <property type="protein sequence ID" value="SLN50149.1"/>
    <property type="molecule type" value="Genomic_DNA"/>
</dbReference>
<dbReference type="InterPro" id="IPR004360">
    <property type="entry name" value="Glyas_Fos-R_dOase_dom"/>
</dbReference>
<organism evidence="2 3">
    <name type="scientific">Aquimixticola soesokkakensis</name>
    <dbReference type="NCBI Taxonomy" id="1519096"/>
    <lineage>
        <taxon>Bacteria</taxon>
        <taxon>Pseudomonadati</taxon>
        <taxon>Pseudomonadota</taxon>
        <taxon>Alphaproteobacteria</taxon>
        <taxon>Rhodobacterales</taxon>
        <taxon>Paracoccaceae</taxon>
        <taxon>Aquimixticola</taxon>
    </lineage>
</organism>
<accession>A0A1Y5SWA0</accession>
<evidence type="ECO:0000313" key="3">
    <source>
        <dbReference type="Proteomes" id="UP000193862"/>
    </source>
</evidence>